<proteinExistence type="predicted"/>
<protein>
    <submittedName>
        <fullName evidence="2">Uncharacterized protein</fullName>
    </submittedName>
</protein>
<keyword evidence="1" id="KW-1133">Transmembrane helix</keyword>
<dbReference type="EMBL" id="CP045143">
    <property type="protein sequence ID" value="QFR24564.1"/>
    <property type="molecule type" value="Genomic_DNA"/>
</dbReference>
<evidence type="ECO:0000313" key="3">
    <source>
        <dbReference type="Proteomes" id="UP000326779"/>
    </source>
</evidence>
<dbReference type="Proteomes" id="UP000326779">
    <property type="component" value="Chromosome"/>
</dbReference>
<dbReference type="RefSeq" id="WP_152261418.1">
    <property type="nucleotide sequence ID" value="NZ_CP045143.1"/>
</dbReference>
<accession>A0A5P8M8E0</accession>
<keyword evidence="1" id="KW-0812">Transmembrane</keyword>
<keyword evidence="1" id="KW-0472">Membrane</keyword>
<gene>
    <name evidence="2" type="ORF">D1010_14935</name>
</gene>
<evidence type="ECO:0000313" key="2">
    <source>
        <dbReference type="EMBL" id="QFR24564.1"/>
    </source>
</evidence>
<dbReference type="KEGG" id="lhb:D1010_14935"/>
<sequence length="174" mass="19809">MRDNIRKNFQKRGPLAKIGYFFYVYEGQIIALSLTLLLVLGITFSMVFKKDPALSVRVLSHGQNYENIALKLSGDFKHDVTLSKRQIVDISNLDLSDNKNQDTFVAQLTGHQVDVILLTPKMDKEMTPLFKKNRIYKVSWQPPKVNGVKLVARVPEKVAHVKAVKQLTGYHAEK</sequence>
<reference evidence="2 3" key="1">
    <citation type="submission" date="2019-10" db="EMBL/GenBank/DDBJ databases">
        <title>The completed genome of Lactobacillus harbinensis M1.</title>
        <authorList>
            <person name="Zheng Y."/>
        </authorList>
    </citation>
    <scope>NUCLEOTIDE SEQUENCE [LARGE SCALE GENOMIC DNA]</scope>
    <source>
        <strain evidence="2 3">M1</strain>
    </source>
</reference>
<feature type="transmembrane region" description="Helical" evidence="1">
    <location>
        <begin position="20"/>
        <end position="48"/>
    </location>
</feature>
<dbReference type="AlphaFoldDB" id="A0A5P8M8E0"/>
<name>A0A5P8M8E0_9LACO</name>
<evidence type="ECO:0000256" key="1">
    <source>
        <dbReference type="SAM" id="Phobius"/>
    </source>
</evidence>
<organism evidence="2 3">
    <name type="scientific">Schleiferilactobacillus harbinensis</name>
    <dbReference type="NCBI Taxonomy" id="304207"/>
    <lineage>
        <taxon>Bacteria</taxon>
        <taxon>Bacillati</taxon>
        <taxon>Bacillota</taxon>
        <taxon>Bacilli</taxon>
        <taxon>Lactobacillales</taxon>
        <taxon>Lactobacillaceae</taxon>
        <taxon>Schleiferilactobacillus</taxon>
    </lineage>
</organism>